<accession>A0ABS5RL79</accession>
<dbReference type="EMBL" id="JAHCLR010000035">
    <property type="protein sequence ID" value="MBS9535067.1"/>
    <property type="molecule type" value="Genomic_DNA"/>
</dbReference>
<dbReference type="Proteomes" id="UP001519535">
    <property type="component" value="Unassembled WGS sequence"/>
</dbReference>
<gene>
    <name evidence="1" type="ORF">KIH27_15880</name>
</gene>
<protein>
    <submittedName>
        <fullName evidence="1">Uncharacterized protein</fullName>
    </submittedName>
</protein>
<dbReference type="RefSeq" id="WP_214093931.1">
    <property type="nucleotide sequence ID" value="NZ_JAHCLR010000035.1"/>
</dbReference>
<evidence type="ECO:0000313" key="2">
    <source>
        <dbReference type="Proteomes" id="UP001519535"/>
    </source>
</evidence>
<keyword evidence="2" id="KW-1185">Reference proteome</keyword>
<organism evidence="1 2">
    <name type="scientific">Mycolicibacter acidiphilus</name>
    <dbReference type="NCBI Taxonomy" id="2835306"/>
    <lineage>
        <taxon>Bacteria</taxon>
        <taxon>Bacillati</taxon>
        <taxon>Actinomycetota</taxon>
        <taxon>Actinomycetes</taxon>
        <taxon>Mycobacteriales</taxon>
        <taxon>Mycobacteriaceae</taxon>
        <taxon>Mycolicibacter</taxon>
    </lineage>
</organism>
<comment type="caution">
    <text evidence="1">The sequence shown here is derived from an EMBL/GenBank/DDBJ whole genome shotgun (WGS) entry which is preliminary data.</text>
</comment>
<reference evidence="1 2" key="1">
    <citation type="submission" date="2021-05" db="EMBL/GenBank/DDBJ databases">
        <title>Mycobacterium acidophilum sp. nov., an extremely acid-tolerant member of the genus Mycobacterium.</title>
        <authorList>
            <person name="Xia J."/>
        </authorList>
    </citation>
    <scope>NUCLEOTIDE SEQUENCE [LARGE SCALE GENOMIC DNA]</scope>
    <source>
        <strain evidence="1 2">M1</strain>
    </source>
</reference>
<evidence type="ECO:0000313" key="1">
    <source>
        <dbReference type="EMBL" id="MBS9535067.1"/>
    </source>
</evidence>
<sequence length="185" mass="20280">MGMYEAVGEITDEMREHAEANYGPVRSVLADELSGIEALMGVDTETVAFREAVDEAVLSLTSTFVPLTEDEQEEIGRDPEVVKRALEEWRAGLVGDLDAVDNALARFGYTPHDNVVRVTLGFLFGLTSAAMDGAVSSMYAIASGEDDEGDLDATWDMWREARQQRMEVMEMLEHAAPGVMQVMIG</sequence>
<name>A0ABS5RL79_9MYCO</name>
<proteinExistence type="predicted"/>